<evidence type="ECO:0000313" key="1">
    <source>
        <dbReference type="EMBL" id="KAI0038229.1"/>
    </source>
</evidence>
<evidence type="ECO:0000313" key="2">
    <source>
        <dbReference type="Proteomes" id="UP000814033"/>
    </source>
</evidence>
<feature type="non-terminal residue" evidence="1">
    <location>
        <position position="1"/>
    </location>
</feature>
<feature type="non-terminal residue" evidence="1">
    <location>
        <position position="74"/>
    </location>
</feature>
<protein>
    <submittedName>
        <fullName evidence="1">Uncharacterized protein</fullName>
    </submittedName>
</protein>
<dbReference type="Proteomes" id="UP000814033">
    <property type="component" value="Unassembled WGS sequence"/>
</dbReference>
<dbReference type="EMBL" id="MU276558">
    <property type="protein sequence ID" value="KAI0038229.1"/>
    <property type="molecule type" value="Genomic_DNA"/>
</dbReference>
<reference evidence="1" key="2">
    <citation type="journal article" date="2022" name="New Phytol.">
        <title>Evolutionary transition to the ectomycorrhizal habit in the genomes of a hyperdiverse lineage of mushroom-forming fungi.</title>
        <authorList>
            <person name="Looney B."/>
            <person name="Miyauchi S."/>
            <person name="Morin E."/>
            <person name="Drula E."/>
            <person name="Courty P.E."/>
            <person name="Kohler A."/>
            <person name="Kuo A."/>
            <person name="LaButti K."/>
            <person name="Pangilinan J."/>
            <person name="Lipzen A."/>
            <person name="Riley R."/>
            <person name="Andreopoulos W."/>
            <person name="He G."/>
            <person name="Johnson J."/>
            <person name="Nolan M."/>
            <person name="Tritt A."/>
            <person name="Barry K.W."/>
            <person name="Grigoriev I.V."/>
            <person name="Nagy L.G."/>
            <person name="Hibbett D."/>
            <person name="Henrissat B."/>
            <person name="Matheny P.B."/>
            <person name="Labbe J."/>
            <person name="Martin F.M."/>
        </authorList>
    </citation>
    <scope>NUCLEOTIDE SEQUENCE</scope>
    <source>
        <strain evidence="1">FP105234-sp</strain>
    </source>
</reference>
<proteinExistence type="predicted"/>
<name>A0ACB8R278_9AGAM</name>
<organism evidence="1 2">
    <name type="scientific">Auriscalpium vulgare</name>
    <dbReference type="NCBI Taxonomy" id="40419"/>
    <lineage>
        <taxon>Eukaryota</taxon>
        <taxon>Fungi</taxon>
        <taxon>Dikarya</taxon>
        <taxon>Basidiomycota</taxon>
        <taxon>Agaricomycotina</taxon>
        <taxon>Agaricomycetes</taxon>
        <taxon>Russulales</taxon>
        <taxon>Auriscalpiaceae</taxon>
        <taxon>Auriscalpium</taxon>
    </lineage>
</organism>
<accession>A0ACB8R278</accession>
<comment type="caution">
    <text evidence="1">The sequence shown here is derived from an EMBL/GenBank/DDBJ whole genome shotgun (WGS) entry which is preliminary data.</text>
</comment>
<keyword evidence="2" id="KW-1185">Reference proteome</keyword>
<reference evidence="1" key="1">
    <citation type="submission" date="2021-02" db="EMBL/GenBank/DDBJ databases">
        <authorList>
            <consortium name="DOE Joint Genome Institute"/>
            <person name="Ahrendt S."/>
            <person name="Looney B.P."/>
            <person name="Miyauchi S."/>
            <person name="Morin E."/>
            <person name="Drula E."/>
            <person name="Courty P.E."/>
            <person name="Chicoki N."/>
            <person name="Fauchery L."/>
            <person name="Kohler A."/>
            <person name="Kuo A."/>
            <person name="Labutti K."/>
            <person name="Pangilinan J."/>
            <person name="Lipzen A."/>
            <person name="Riley R."/>
            <person name="Andreopoulos W."/>
            <person name="He G."/>
            <person name="Johnson J."/>
            <person name="Barry K.W."/>
            <person name="Grigoriev I.V."/>
            <person name="Nagy L."/>
            <person name="Hibbett D."/>
            <person name="Henrissat B."/>
            <person name="Matheny P.B."/>
            <person name="Labbe J."/>
            <person name="Martin F."/>
        </authorList>
    </citation>
    <scope>NUCLEOTIDE SEQUENCE</scope>
    <source>
        <strain evidence="1">FP105234-sp</strain>
    </source>
</reference>
<gene>
    <name evidence="1" type="ORF">FA95DRAFT_1465426</name>
</gene>
<sequence>VEGWPVDIPFKPLSSASSKPEVFERLREGWESGAIHFRRLTDEELAAEDTLRAAKIAAGTVQPSVPRKKRSDEG</sequence>